<evidence type="ECO:0000256" key="3">
    <source>
        <dbReference type="ARBA" id="ARBA00022692"/>
    </source>
</evidence>
<dbReference type="SUPFAM" id="SSF56935">
    <property type="entry name" value="Porins"/>
    <property type="match status" value="1"/>
</dbReference>
<dbReference type="Gene3D" id="2.60.40.1120">
    <property type="entry name" value="Carboxypeptidase-like, regulatory domain"/>
    <property type="match status" value="1"/>
</dbReference>
<dbReference type="InterPro" id="IPR023996">
    <property type="entry name" value="TonB-dep_OMP_SusC/RagA"/>
</dbReference>
<evidence type="ECO:0000256" key="2">
    <source>
        <dbReference type="ARBA" id="ARBA00022448"/>
    </source>
</evidence>
<dbReference type="SUPFAM" id="SSF49464">
    <property type="entry name" value="Carboxypeptidase regulatory domain-like"/>
    <property type="match status" value="1"/>
</dbReference>
<dbReference type="Pfam" id="PF07715">
    <property type="entry name" value="Plug"/>
    <property type="match status" value="1"/>
</dbReference>
<protein>
    <submittedName>
        <fullName evidence="7">Vitamin B12 transporter BtuB</fullName>
    </submittedName>
</protein>
<comment type="subcellular location">
    <subcellularLocation>
        <location evidence="1">Cell outer membrane</location>
        <topology evidence="1">Multi-pass membrane protein</topology>
    </subcellularLocation>
</comment>
<dbReference type="InterPro" id="IPR008969">
    <property type="entry name" value="CarboxyPept-like_regulatory"/>
</dbReference>
<evidence type="ECO:0000259" key="6">
    <source>
        <dbReference type="Pfam" id="PF07715"/>
    </source>
</evidence>
<evidence type="ECO:0000256" key="5">
    <source>
        <dbReference type="ARBA" id="ARBA00023237"/>
    </source>
</evidence>
<comment type="caution">
    <text evidence="7">The sequence shown here is derived from an EMBL/GenBank/DDBJ whole genome shotgun (WGS) entry which is preliminary data.</text>
</comment>
<keyword evidence="5" id="KW-0998">Cell outer membrane</keyword>
<dbReference type="AlphaFoldDB" id="A0A644VQR5"/>
<sequence>MVLAQTSISGRVISAEDGEAIVGATVMVKGTTTGTITNVNGDFTISLPGTNRTLVVSYVGMKTVEVQAAPGMVVRLQSEAEELEEVVVTAMGILRSERSLGNAKTVVNPDDAIQRAEPDLFRSLNGKIPGVNISASSAVAGSATKVVIRGNSSFYGSNDPLYIVDGVPYSNPEVVTGASDGTVQNRLTAGGAYGTGLSTLDPNDIESMNVLKGTAAAALYGSRAANGVILITTKSGSKKKRPSQNKFEVTLTASYTTEEIASLPEYQNTYGQGSNFVYSPANGSWGPAFGGSFTSYPTWSNYLAAYPDMAPTQEYKAYPNNVKDLFKTGNITDVSANIMKYTEGGNFSTTVSNLSQEGYIPYSEFGRTSFSVGGNQKLENGITVGGTISFSRSEQSGPFFGAGNYGGSVSSFARTMLMPRNINIAGIPYETPEQTSLMPFSASSVDHPLWSWKYNKINTVMDRTVSTFNASYDFTKWLSAYYSFGWNQYEMDRKQVINIGSTGPADFAGAGQIVNDNYTTREIESNFNLTFKHKIEDYDIRVVVGHNVNEFSVNQSTATGNKMIFKGIYNVDNTQEQLARESSSLRRLWAVYADVLVGYKNYAFINATVRNDHSSTLPVQHSSYYYPSISGSLIFSDAFELDTDVLNYGKIRMGWGQVGNDAGPYYVNGYYNQDTPFAGNPLMYVPTVSFDPELKPEFTSEFEIGTELQFFRDRLGVDFTWYSRLSSNQIAPVSLPASTGAASYYTNFGELSNKGVEIGLTLVPVVLKNSFKWNIGATFSKNVSEVLSLVDGVDKLVFSTGSTSEPQPTLKVGYPYGFLFGSGIARDTDGTPLVNPSTGAYLENTDLVELGNPYPDFQTAITNTFSYKGVSLSVMFDARVGGVLVSGPASDMLGRGVTKDTEDRLGTRILPGVYADPNTLEVILDGNGKRIANTVQLSENDLWFASASTAPTFAMNSVDEFATFDATVFRLSEISLGWDVPRKWLSRTFLGSANVSVVGRNLWHFAPGFPKYTNYDPGSNAFGSGNVQGIDRESAPSTRRIAFNVKLTF</sequence>
<dbReference type="NCBIfam" id="TIGR04057">
    <property type="entry name" value="SusC_RagA_signa"/>
    <property type="match status" value="1"/>
</dbReference>
<dbReference type="Pfam" id="PF13715">
    <property type="entry name" value="CarbopepD_reg_2"/>
    <property type="match status" value="1"/>
</dbReference>
<organism evidence="7">
    <name type="scientific">bioreactor metagenome</name>
    <dbReference type="NCBI Taxonomy" id="1076179"/>
    <lineage>
        <taxon>unclassified sequences</taxon>
        <taxon>metagenomes</taxon>
        <taxon>ecological metagenomes</taxon>
    </lineage>
</organism>
<dbReference type="Gene3D" id="2.170.130.10">
    <property type="entry name" value="TonB-dependent receptor, plug domain"/>
    <property type="match status" value="1"/>
</dbReference>
<dbReference type="InterPro" id="IPR037066">
    <property type="entry name" value="Plug_dom_sf"/>
</dbReference>
<dbReference type="InterPro" id="IPR036942">
    <property type="entry name" value="Beta-barrel_TonB_sf"/>
</dbReference>
<accession>A0A644VQR5</accession>
<gene>
    <name evidence="7" type="primary">btuB_49</name>
    <name evidence="7" type="ORF">SDC9_38876</name>
</gene>
<dbReference type="GO" id="GO:0009279">
    <property type="term" value="C:cell outer membrane"/>
    <property type="evidence" value="ECO:0007669"/>
    <property type="project" value="UniProtKB-SubCell"/>
</dbReference>
<dbReference type="NCBIfam" id="TIGR04056">
    <property type="entry name" value="OMP_RagA_SusC"/>
    <property type="match status" value="1"/>
</dbReference>
<evidence type="ECO:0000256" key="1">
    <source>
        <dbReference type="ARBA" id="ARBA00004571"/>
    </source>
</evidence>
<dbReference type="EMBL" id="VSSQ01000369">
    <property type="protein sequence ID" value="MPL92763.1"/>
    <property type="molecule type" value="Genomic_DNA"/>
</dbReference>
<dbReference type="InterPro" id="IPR012910">
    <property type="entry name" value="Plug_dom"/>
</dbReference>
<dbReference type="InterPro" id="IPR023997">
    <property type="entry name" value="TonB-dep_OMP_SusC/RagA_CS"/>
</dbReference>
<evidence type="ECO:0000313" key="7">
    <source>
        <dbReference type="EMBL" id="MPL92763.1"/>
    </source>
</evidence>
<dbReference type="InterPro" id="IPR039426">
    <property type="entry name" value="TonB-dep_rcpt-like"/>
</dbReference>
<name>A0A644VQR5_9ZZZZ</name>
<keyword evidence="3" id="KW-0812">Transmembrane</keyword>
<dbReference type="PROSITE" id="PS52016">
    <property type="entry name" value="TONB_DEPENDENT_REC_3"/>
    <property type="match status" value="1"/>
</dbReference>
<keyword evidence="4" id="KW-0472">Membrane</keyword>
<feature type="domain" description="TonB-dependent receptor plug" evidence="6">
    <location>
        <begin position="98"/>
        <end position="228"/>
    </location>
</feature>
<dbReference type="Gene3D" id="2.40.170.20">
    <property type="entry name" value="TonB-dependent receptor, beta-barrel domain"/>
    <property type="match status" value="1"/>
</dbReference>
<keyword evidence="2" id="KW-0813">Transport</keyword>
<reference evidence="7" key="1">
    <citation type="submission" date="2019-08" db="EMBL/GenBank/DDBJ databases">
        <authorList>
            <person name="Kucharzyk K."/>
            <person name="Murdoch R.W."/>
            <person name="Higgins S."/>
            <person name="Loffler F."/>
        </authorList>
    </citation>
    <scope>NUCLEOTIDE SEQUENCE</scope>
</reference>
<evidence type="ECO:0000256" key="4">
    <source>
        <dbReference type="ARBA" id="ARBA00023136"/>
    </source>
</evidence>
<proteinExistence type="predicted"/>